<dbReference type="Gene3D" id="4.10.240.10">
    <property type="entry name" value="Zn(2)-C6 fungal-type DNA-binding domain"/>
    <property type="match status" value="1"/>
</dbReference>
<dbReference type="PROSITE" id="PS50048">
    <property type="entry name" value="ZN2_CY6_FUNGAL_2"/>
    <property type="match status" value="1"/>
</dbReference>
<feature type="domain" description="Zn(2)-C6 fungal-type" evidence="4">
    <location>
        <begin position="22"/>
        <end position="55"/>
    </location>
</feature>
<keyword evidence="6" id="KW-1185">Reference proteome</keyword>
<feature type="region of interest" description="Disordered" evidence="3">
    <location>
        <begin position="625"/>
        <end position="664"/>
    </location>
</feature>
<organism evidence="5 6">
    <name type="scientific">Cylindrobasidium torrendii FP15055 ss-10</name>
    <dbReference type="NCBI Taxonomy" id="1314674"/>
    <lineage>
        <taxon>Eukaryota</taxon>
        <taxon>Fungi</taxon>
        <taxon>Dikarya</taxon>
        <taxon>Basidiomycota</taxon>
        <taxon>Agaricomycotina</taxon>
        <taxon>Agaricomycetes</taxon>
        <taxon>Agaricomycetidae</taxon>
        <taxon>Agaricales</taxon>
        <taxon>Marasmiineae</taxon>
        <taxon>Physalacriaceae</taxon>
        <taxon>Cylindrobasidium</taxon>
    </lineage>
</organism>
<dbReference type="InterPro" id="IPR050987">
    <property type="entry name" value="AtrR-like"/>
</dbReference>
<gene>
    <name evidence="5" type="ORF">CYLTODRAFT_419710</name>
</gene>
<dbReference type="CDD" id="cd00067">
    <property type="entry name" value="GAL4"/>
    <property type="match status" value="1"/>
</dbReference>
<dbReference type="EMBL" id="KN880467">
    <property type="protein sequence ID" value="KIY70480.1"/>
    <property type="molecule type" value="Genomic_DNA"/>
</dbReference>
<keyword evidence="1" id="KW-0479">Metal-binding</keyword>
<dbReference type="PANTHER" id="PTHR46910:SF38">
    <property type="entry name" value="ZN(2)-C6 FUNGAL-TYPE DOMAIN-CONTAINING PROTEIN"/>
    <property type="match status" value="1"/>
</dbReference>
<feature type="compositionally biased region" description="Low complexity" evidence="3">
    <location>
        <begin position="643"/>
        <end position="655"/>
    </location>
</feature>
<feature type="compositionally biased region" description="Low complexity" evidence="3">
    <location>
        <begin position="99"/>
        <end position="116"/>
    </location>
</feature>
<feature type="region of interest" description="Disordered" evidence="3">
    <location>
        <begin position="99"/>
        <end position="120"/>
    </location>
</feature>
<dbReference type="Pfam" id="PF04082">
    <property type="entry name" value="Fungal_trans"/>
    <property type="match status" value="1"/>
</dbReference>
<name>A0A0D7BJQ6_9AGAR</name>
<evidence type="ECO:0000256" key="3">
    <source>
        <dbReference type="SAM" id="MobiDB-lite"/>
    </source>
</evidence>
<proteinExistence type="predicted"/>
<evidence type="ECO:0000256" key="1">
    <source>
        <dbReference type="ARBA" id="ARBA00022723"/>
    </source>
</evidence>
<evidence type="ECO:0000313" key="6">
    <source>
        <dbReference type="Proteomes" id="UP000054007"/>
    </source>
</evidence>
<dbReference type="SMART" id="SM00906">
    <property type="entry name" value="Fungal_trans"/>
    <property type="match status" value="1"/>
</dbReference>
<evidence type="ECO:0000256" key="2">
    <source>
        <dbReference type="ARBA" id="ARBA00023242"/>
    </source>
</evidence>
<reference evidence="5 6" key="1">
    <citation type="journal article" date="2015" name="Fungal Genet. Biol.">
        <title>Evolution of novel wood decay mechanisms in Agaricales revealed by the genome sequences of Fistulina hepatica and Cylindrobasidium torrendii.</title>
        <authorList>
            <person name="Floudas D."/>
            <person name="Held B.W."/>
            <person name="Riley R."/>
            <person name="Nagy L.G."/>
            <person name="Koehler G."/>
            <person name="Ransdell A.S."/>
            <person name="Younus H."/>
            <person name="Chow J."/>
            <person name="Chiniquy J."/>
            <person name="Lipzen A."/>
            <person name="Tritt A."/>
            <person name="Sun H."/>
            <person name="Haridas S."/>
            <person name="LaButti K."/>
            <person name="Ohm R.A."/>
            <person name="Kues U."/>
            <person name="Blanchette R.A."/>
            <person name="Grigoriev I.V."/>
            <person name="Minto R.E."/>
            <person name="Hibbett D.S."/>
        </authorList>
    </citation>
    <scope>NUCLEOTIDE SEQUENCE [LARGE SCALE GENOMIC DNA]</scope>
    <source>
        <strain evidence="5 6">FP15055 ss-10</strain>
    </source>
</reference>
<keyword evidence="2" id="KW-0539">Nucleus</keyword>
<sequence>MARDQENASISATKKRRVARAACDTCKRRKVKCDSEDMPGRRCTNCAKANLPCTQLDPQLMGPAQGHIRRLEKRIELLELLFSKLLPSVNLERELEALDLSQGSPSSSSDTPAGRSNYDESVADLSDSINTLYVQDDTSQQFFGKSSGLHVISPVLRQKLQSLGQDPTNPATIAKFFQRRKDNLDLMKNPWPSQAWSLDTYNVNPEYTFPDDDLIPKLLNAYFTHQNCFLPLLHKPTFDRAVAAQLHVYDHRFGAIVMMVCALGARDCIDDPRVFIDGKGAAGYKWFYQVALVDRNRNSPRLTTLTEMQTYALLLGYLQYIGAWTSTWAQTGLALHLAQEAGAHIRKTAKPTFQNELWKRAFWVIFFFEATAAVSTGRPGTLAYEEFDLDYPIECDDEYWSSSSDASLDFCQPHDKPSVISFFVVLLKLLQIQGCVKRVAYKSRPSLLSSIRNVPETEIVANLDTLLQQWKEDIPSHITWERAPQPLVPDKRISLFRDQRAFLLISYSYTRILLHRTYILDIMDASQLRKNPSSIICAEASYAALEAYVSARNTAVQENAQVLSGVNAASLGMLFLAFGNGPLPPDAMQKFDATLSVLKEVEKRTSPAGFLRDIMIDLAYGSGEGGKPSSLSSQHTNADAHLTTPTTAPQASASPKGLSFPDSTALYPHRSAEQAASQLASQAASTLAAQVALTLAPSASASNSYTSQPFSTSNPEFPANSTHTNSSYVWPENGTQSASDTGGYAANPFEFVGEASLGDSSGFPIWDETSESIERVANSCAYPREAFGGVRGGVVSGGGVAFDSGGESEDWTFSDPRRWTYRNPQDHASTDTYDDLFR</sequence>
<dbReference type="CDD" id="cd12148">
    <property type="entry name" value="fungal_TF_MHR"/>
    <property type="match status" value="1"/>
</dbReference>
<dbReference type="InterPro" id="IPR007219">
    <property type="entry name" value="XnlR_reg_dom"/>
</dbReference>
<dbReference type="InterPro" id="IPR001138">
    <property type="entry name" value="Zn2Cys6_DnaBD"/>
</dbReference>
<dbReference type="Proteomes" id="UP000054007">
    <property type="component" value="Unassembled WGS sequence"/>
</dbReference>
<dbReference type="AlphaFoldDB" id="A0A0D7BJQ6"/>
<dbReference type="PANTHER" id="PTHR46910">
    <property type="entry name" value="TRANSCRIPTION FACTOR PDR1"/>
    <property type="match status" value="1"/>
</dbReference>
<dbReference type="GO" id="GO:0008270">
    <property type="term" value="F:zinc ion binding"/>
    <property type="evidence" value="ECO:0007669"/>
    <property type="project" value="InterPro"/>
</dbReference>
<dbReference type="Pfam" id="PF00172">
    <property type="entry name" value="Zn_clus"/>
    <property type="match status" value="1"/>
</dbReference>
<dbReference type="SMART" id="SM00066">
    <property type="entry name" value="GAL4"/>
    <property type="match status" value="1"/>
</dbReference>
<feature type="region of interest" description="Disordered" evidence="3">
    <location>
        <begin position="703"/>
        <end position="735"/>
    </location>
</feature>
<dbReference type="GO" id="GO:0000981">
    <property type="term" value="F:DNA-binding transcription factor activity, RNA polymerase II-specific"/>
    <property type="evidence" value="ECO:0007669"/>
    <property type="project" value="InterPro"/>
</dbReference>
<evidence type="ECO:0000313" key="5">
    <source>
        <dbReference type="EMBL" id="KIY70480.1"/>
    </source>
</evidence>
<accession>A0A0D7BJQ6</accession>
<dbReference type="GO" id="GO:0006351">
    <property type="term" value="P:DNA-templated transcription"/>
    <property type="evidence" value="ECO:0007669"/>
    <property type="project" value="InterPro"/>
</dbReference>
<dbReference type="OrthoDB" id="4456959at2759"/>
<dbReference type="InterPro" id="IPR036864">
    <property type="entry name" value="Zn2-C6_fun-type_DNA-bd_sf"/>
</dbReference>
<protein>
    <recommendedName>
        <fullName evidence="4">Zn(2)-C6 fungal-type domain-containing protein</fullName>
    </recommendedName>
</protein>
<dbReference type="GO" id="GO:0003677">
    <property type="term" value="F:DNA binding"/>
    <property type="evidence" value="ECO:0007669"/>
    <property type="project" value="InterPro"/>
</dbReference>
<dbReference type="PROSITE" id="PS00463">
    <property type="entry name" value="ZN2_CY6_FUNGAL_1"/>
    <property type="match status" value="1"/>
</dbReference>
<dbReference type="STRING" id="1314674.A0A0D7BJQ6"/>
<feature type="region of interest" description="Disordered" evidence="3">
    <location>
        <begin position="805"/>
        <end position="838"/>
    </location>
</feature>
<feature type="compositionally biased region" description="Basic and acidic residues" evidence="3">
    <location>
        <begin position="824"/>
        <end position="838"/>
    </location>
</feature>
<dbReference type="SUPFAM" id="SSF57701">
    <property type="entry name" value="Zn2/Cys6 DNA-binding domain"/>
    <property type="match status" value="1"/>
</dbReference>
<evidence type="ECO:0000259" key="4">
    <source>
        <dbReference type="PROSITE" id="PS50048"/>
    </source>
</evidence>